<evidence type="ECO:0000313" key="1">
    <source>
        <dbReference type="EMBL" id="CDO85629.1"/>
    </source>
</evidence>
<feature type="non-terminal residue" evidence="1">
    <location>
        <position position="83"/>
    </location>
</feature>
<dbReference type="AlphaFoldDB" id="A0A143TSS3"/>
<reference evidence="1" key="1">
    <citation type="submission" date="2014-04" db="EMBL/GenBank/DDBJ databases">
        <title>Next-generation sequencing of historic herbarium collections illuminates the history of Sartidia, a C3 grass genus of open woodlands.</title>
        <authorList>
            <person name="Besnard G."/>
            <person name="Christin P.A."/>
            <person name="Male P.J."/>
            <person name="Coissac E."/>
            <person name="Lhuillier E."/>
            <person name="Vorontsova M."/>
        </authorList>
    </citation>
    <scope>NUCLEOTIDE SEQUENCE</scope>
</reference>
<dbReference type="EMBL" id="HG970325">
    <property type="protein sequence ID" value="CDO85629.1"/>
    <property type="molecule type" value="Genomic_DNA"/>
</dbReference>
<gene>
    <name evidence="1" type="primary">ppc-aL1b</name>
</gene>
<sequence length="83" mass="9402">AVVATKEYRSIVFQEPRFVEYFRLGQVVELNLSVPSRGSLHGHRLDSTSPCGWALVLPSSTSWRRTLGTCTFFRVTIDLVEMV</sequence>
<feature type="non-terminal residue" evidence="1">
    <location>
        <position position="1"/>
    </location>
</feature>
<name>A0A143TSS3_9POAL</name>
<organism evidence="1">
    <name type="scientific">Sartidia isaloensis</name>
    <dbReference type="NCBI Taxonomy" id="1478600"/>
    <lineage>
        <taxon>Eukaryota</taxon>
        <taxon>Viridiplantae</taxon>
        <taxon>Streptophyta</taxon>
        <taxon>Embryophyta</taxon>
        <taxon>Tracheophyta</taxon>
        <taxon>Spermatophyta</taxon>
        <taxon>Magnoliopsida</taxon>
        <taxon>Liliopsida</taxon>
        <taxon>Poales</taxon>
        <taxon>Poaceae</taxon>
        <taxon>PACMAD clade</taxon>
        <taxon>Aristidoideae</taxon>
        <taxon>Aristideae</taxon>
        <taxon>Sartidia</taxon>
    </lineage>
</organism>
<proteinExistence type="predicted"/>
<accession>A0A143TSS3</accession>
<protein>
    <submittedName>
        <fullName evidence="1">Ppc-aL1b protein</fullName>
    </submittedName>
</protein>